<proteinExistence type="predicted"/>
<keyword evidence="1" id="KW-1133">Transmembrane helix</keyword>
<accession>A0A937A2R5</accession>
<dbReference type="Proteomes" id="UP000651057">
    <property type="component" value="Unassembled WGS sequence"/>
</dbReference>
<sequence>MKSTFWIIGIVISIFLILIVIIIISIVRPLINTSEISQEKIKSMTTYKLLSDGVQIEEVPNEMEILPLDFRPEKADLNAGARLLVQEDGSLEKFELYTNNDPGKEIDALIDDTLEYNLAFKNSKVYQITQDKIDTLVHKFEAPTFEPFRYFAIITKDYFLMNADLKEVNYAKPILWQVHKTTFETLKISEEPYYTSERPPLIIKPERYTGTIVVYYVGDISFGYGGDSSRPEQSIIRIYDQKNPQGKDLIQLSFAAGTIVDIEMDNADFLVYTDSSLPSSVGKPRVAPKTWRISIN</sequence>
<comment type="caution">
    <text evidence="2">The sequence shown here is derived from an EMBL/GenBank/DDBJ whole genome shotgun (WGS) entry which is preliminary data.</text>
</comment>
<dbReference type="AlphaFoldDB" id="A0A937A2R5"/>
<name>A0A937A2R5_9FLAO</name>
<keyword evidence="3" id="KW-1185">Reference proteome</keyword>
<feature type="transmembrane region" description="Helical" evidence="1">
    <location>
        <begin position="6"/>
        <end position="31"/>
    </location>
</feature>
<keyword evidence="1" id="KW-0812">Transmembrane</keyword>
<protein>
    <submittedName>
        <fullName evidence="2">Uncharacterized protein</fullName>
    </submittedName>
</protein>
<evidence type="ECO:0000256" key="1">
    <source>
        <dbReference type="SAM" id="Phobius"/>
    </source>
</evidence>
<dbReference type="RefSeq" id="WP_201919323.1">
    <property type="nucleotide sequence ID" value="NZ_BAABAX010000005.1"/>
</dbReference>
<dbReference type="EMBL" id="JAERQJ010000003">
    <property type="protein sequence ID" value="MBL0683900.1"/>
    <property type="molecule type" value="Genomic_DNA"/>
</dbReference>
<reference evidence="2" key="1">
    <citation type="submission" date="2021-01" db="EMBL/GenBank/DDBJ databases">
        <authorList>
            <person name="Zhong Y.L."/>
        </authorList>
    </citation>
    <scope>NUCLEOTIDE SEQUENCE</scope>
    <source>
        <strain evidence="2">KCTC 23302</strain>
    </source>
</reference>
<organism evidence="2 3">
    <name type="scientific">Aquimarina mytili</name>
    <dbReference type="NCBI Taxonomy" id="874423"/>
    <lineage>
        <taxon>Bacteria</taxon>
        <taxon>Pseudomonadati</taxon>
        <taxon>Bacteroidota</taxon>
        <taxon>Flavobacteriia</taxon>
        <taxon>Flavobacteriales</taxon>
        <taxon>Flavobacteriaceae</taxon>
        <taxon>Aquimarina</taxon>
    </lineage>
</organism>
<evidence type="ECO:0000313" key="2">
    <source>
        <dbReference type="EMBL" id="MBL0683900.1"/>
    </source>
</evidence>
<gene>
    <name evidence="2" type="ORF">JJQ60_10255</name>
</gene>
<evidence type="ECO:0000313" key="3">
    <source>
        <dbReference type="Proteomes" id="UP000651057"/>
    </source>
</evidence>
<keyword evidence="1" id="KW-0472">Membrane</keyword>